<evidence type="ECO:0000256" key="1">
    <source>
        <dbReference type="SAM" id="SignalP"/>
    </source>
</evidence>
<protein>
    <recommendedName>
        <fullName evidence="4">Lipoprotein</fullName>
    </recommendedName>
</protein>
<gene>
    <name evidence="2" type="ORF">SOASR030_21080</name>
</gene>
<name>A0AAV5N5G9_9GAMM</name>
<dbReference type="AlphaFoldDB" id="A0AAV5N5G9"/>
<dbReference type="Proteomes" id="UP001058124">
    <property type="component" value="Unassembled WGS sequence"/>
</dbReference>
<reference evidence="2" key="1">
    <citation type="submission" date="2022-06" db="EMBL/GenBank/DDBJ databases">
        <title>Draft genome sequences of Leminorella grimontii str. JCM5902.</title>
        <authorList>
            <person name="Wakabayashi Y."/>
            <person name="Kojima K."/>
        </authorList>
    </citation>
    <scope>NUCLEOTIDE SEQUENCE</scope>
    <source>
        <strain evidence="2">JCM 5902</strain>
    </source>
</reference>
<accession>A0AAV5N5G9</accession>
<evidence type="ECO:0008006" key="4">
    <source>
        <dbReference type="Google" id="ProtNLM"/>
    </source>
</evidence>
<organism evidence="2 3">
    <name type="scientific">Leminorella grimontii</name>
    <dbReference type="NCBI Taxonomy" id="82981"/>
    <lineage>
        <taxon>Bacteria</taxon>
        <taxon>Pseudomonadati</taxon>
        <taxon>Pseudomonadota</taxon>
        <taxon>Gammaproteobacteria</taxon>
        <taxon>Enterobacterales</taxon>
        <taxon>Budviciaceae</taxon>
        <taxon>Leminorella</taxon>
    </lineage>
</organism>
<dbReference type="RefSeq" id="WP_027274408.1">
    <property type="nucleotide sequence ID" value="NZ_BRLH01000004.1"/>
</dbReference>
<evidence type="ECO:0000313" key="2">
    <source>
        <dbReference type="EMBL" id="GKX55996.1"/>
    </source>
</evidence>
<sequence>MIKKTLTSAALLLLTACQAHKAPVAPSTDEADGALKSAFLLDAQKNDTLEARDEIQQDVSHLRVTKVSACSPQGEEKLVCSVYSEFRPAGSSEVQYNLDQVAFSHTNGEWVATFSKP</sequence>
<proteinExistence type="predicted"/>
<comment type="caution">
    <text evidence="2">The sequence shown here is derived from an EMBL/GenBank/DDBJ whole genome shotgun (WGS) entry which is preliminary data.</text>
</comment>
<evidence type="ECO:0000313" key="3">
    <source>
        <dbReference type="Proteomes" id="UP001058124"/>
    </source>
</evidence>
<feature type="signal peptide" evidence="1">
    <location>
        <begin position="1"/>
        <end position="21"/>
    </location>
</feature>
<feature type="chain" id="PRO_5043416873" description="Lipoprotein" evidence="1">
    <location>
        <begin position="22"/>
        <end position="117"/>
    </location>
</feature>
<dbReference type="PROSITE" id="PS51257">
    <property type="entry name" value="PROKAR_LIPOPROTEIN"/>
    <property type="match status" value="1"/>
</dbReference>
<keyword evidence="1" id="KW-0732">Signal</keyword>
<keyword evidence="3" id="KW-1185">Reference proteome</keyword>
<dbReference type="EMBL" id="BRLH01000004">
    <property type="protein sequence ID" value="GKX55996.1"/>
    <property type="molecule type" value="Genomic_DNA"/>
</dbReference>